<evidence type="ECO:0000313" key="2">
    <source>
        <dbReference type="Proteomes" id="UP000315700"/>
    </source>
</evidence>
<gene>
    <name evidence="1" type="ORF">Pan44_45710</name>
</gene>
<dbReference type="AlphaFoldDB" id="A0A517SK76"/>
<dbReference type="EMBL" id="CP036271">
    <property type="protein sequence ID" value="QDT56516.1"/>
    <property type="molecule type" value="Genomic_DNA"/>
</dbReference>
<reference evidence="1 2" key="1">
    <citation type="submission" date="2019-02" db="EMBL/GenBank/DDBJ databases">
        <title>Deep-cultivation of Planctomycetes and their phenomic and genomic characterization uncovers novel biology.</title>
        <authorList>
            <person name="Wiegand S."/>
            <person name="Jogler M."/>
            <person name="Boedeker C."/>
            <person name="Pinto D."/>
            <person name="Vollmers J."/>
            <person name="Rivas-Marin E."/>
            <person name="Kohn T."/>
            <person name="Peeters S.H."/>
            <person name="Heuer A."/>
            <person name="Rast P."/>
            <person name="Oberbeckmann S."/>
            <person name="Bunk B."/>
            <person name="Jeske O."/>
            <person name="Meyerdierks A."/>
            <person name="Storesund J.E."/>
            <person name="Kallscheuer N."/>
            <person name="Luecker S."/>
            <person name="Lage O.M."/>
            <person name="Pohl T."/>
            <person name="Merkel B.J."/>
            <person name="Hornburger P."/>
            <person name="Mueller R.-W."/>
            <person name="Bruemmer F."/>
            <person name="Labrenz M."/>
            <person name="Spormann A.M."/>
            <person name="Op den Camp H."/>
            <person name="Overmann J."/>
            <person name="Amann R."/>
            <person name="Jetten M.S.M."/>
            <person name="Mascher T."/>
            <person name="Medema M.H."/>
            <person name="Devos D.P."/>
            <person name="Kaster A.-K."/>
            <person name="Ovreas L."/>
            <person name="Rohde M."/>
            <person name="Galperin M.Y."/>
            <person name="Jogler C."/>
        </authorList>
    </citation>
    <scope>NUCLEOTIDE SEQUENCE [LARGE SCALE GENOMIC DNA]</scope>
    <source>
        <strain evidence="1 2">Pan44</strain>
    </source>
</reference>
<sequence>MNRLRVAPPPIQGHSTAHSAIQSAKEQNAVWCESVDQAAVIGQAVIGLSWDDERVTFQLRSGDTMTVQAGPPGPVVEVQRTATLRPGTNTELSPAEVECNGQVWTWDRAAISHRIIGREITRLWFTDGVLFVYLEGRLCVDFHSFVECETGRRVLLWSETD</sequence>
<dbReference type="InParanoid" id="A0A517SK76"/>
<organism evidence="1 2">
    <name type="scientific">Caulifigura coniformis</name>
    <dbReference type="NCBI Taxonomy" id="2527983"/>
    <lineage>
        <taxon>Bacteria</taxon>
        <taxon>Pseudomonadati</taxon>
        <taxon>Planctomycetota</taxon>
        <taxon>Planctomycetia</taxon>
        <taxon>Planctomycetales</taxon>
        <taxon>Planctomycetaceae</taxon>
        <taxon>Caulifigura</taxon>
    </lineage>
</organism>
<evidence type="ECO:0000313" key="1">
    <source>
        <dbReference type="EMBL" id="QDT56516.1"/>
    </source>
</evidence>
<proteinExistence type="predicted"/>
<name>A0A517SK76_9PLAN</name>
<dbReference type="KEGG" id="ccos:Pan44_45710"/>
<accession>A0A517SK76</accession>
<protein>
    <submittedName>
        <fullName evidence="1">Uncharacterized protein</fullName>
    </submittedName>
</protein>
<keyword evidence="2" id="KW-1185">Reference proteome</keyword>
<dbReference type="Proteomes" id="UP000315700">
    <property type="component" value="Chromosome"/>
</dbReference>
<dbReference type="RefSeq" id="WP_145033985.1">
    <property type="nucleotide sequence ID" value="NZ_CP036271.1"/>
</dbReference>